<dbReference type="GO" id="GO:0009295">
    <property type="term" value="C:nucleoid"/>
    <property type="evidence" value="ECO:0007669"/>
    <property type="project" value="UniProtKB-SubCell"/>
</dbReference>
<gene>
    <name evidence="6" type="ORF">LBW59_24005</name>
</gene>
<evidence type="ECO:0000256" key="3">
    <source>
        <dbReference type="ARBA" id="ARBA00022490"/>
    </source>
</evidence>
<evidence type="ECO:0000256" key="1">
    <source>
        <dbReference type="ARBA" id="ARBA00004453"/>
    </source>
</evidence>
<dbReference type="GO" id="GO:0003677">
    <property type="term" value="F:DNA binding"/>
    <property type="evidence" value="ECO:0007669"/>
    <property type="project" value="UniProtKB-KW"/>
</dbReference>
<dbReference type="AlphaFoldDB" id="A0AAW5ZWG8"/>
<dbReference type="Pfam" id="PF00816">
    <property type="entry name" value="Histone_HNS"/>
    <property type="match status" value="1"/>
</dbReference>
<dbReference type="Proteomes" id="UP001144050">
    <property type="component" value="Unassembled WGS sequence"/>
</dbReference>
<protein>
    <submittedName>
        <fullName evidence="6">H-NS histone family protein</fullName>
    </submittedName>
</protein>
<keyword evidence="3" id="KW-0963">Cytoplasm</keyword>
<keyword evidence="4" id="KW-0238">DNA-binding</keyword>
<dbReference type="PANTHER" id="PTHR38097:SF2">
    <property type="entry name" value="DNA-BINDING PROTEIN STPA"/>
    <property type="match status" value="1"/>
</dbReference>
<dbReference type="PANTHER" id="PTHR38097">
    <property type="match status" value="1"/>
</dbReference>
<name>A0AAW5ZWG8_RALSL</name>
<sequence>MPSYQELLERKAELDAQIEAVRQAEVAEVIARVRQMVEEYGLTAEDLGLALRRGQKTAGLRKLPPLYRDPKSGATWSGRGRAPRWMGKNRDRYLIA</sequence>
<dbReference type="SUPFAM" id="SSF81273">
    <property type="entry name" value="H-NS histone-like proteins"/>
    <property type="match status" value="1"/>
</dbReference>
<dbReference type="SMART" id="SM00528">
    <property type="entry name" value="HNS"/>
    <property type="match status" value="1"/>
</dbReference>
<accession>A0AAW5ZWG8</accession>
<dbReference type="EMBL" id="JAIVFG010000070">
    <property type="protein sequence ID" value="MDB0573815.1"/>
    <property type="molecule type" value="Genomic_DNA"/>
</dbReference>
<comment type="subcellular location">
    <subcellularLocation>
        <location evidence="1">Cytoplasm</location>
        <location evidence="1">Nucleoid</location>
    </subcellularLocation>
</comment>
<comment type="similarity">
    <text evidence="2">Belongs to the histone-like protein H-NS family.</text>
</comment>
<evidence type="ECO:0000259" key="5">
    <source>
        <dbReference type="SMART" id="SM00528"/>
    </source>
</evidence>
<dbReference type="RefSeq" id="WP_055337399.1">
    <property type="nucleotide sequence ID" value="NZ_CDQJ01000001.1"/>
</dbReference>
<reference evidence="6" key="1">
    <citation type="submission" date="2021-09" db="EMBL/GenBank/DDBJ databases">
        <title>Genomic analysis of Ralstonia spp.</title>
        <authorList>
            <person name="Aburjaile F."/>
            <person name="Ariute J.C."/>
            <person name="Pais A.K.L."/>
            <person name="Albuquerque G.M.R."/>
            <person name="Silva A.M.F."/>
            <person name="Brenig B."/>
            <person name="Azevedo V."/>
            <person name="Matiuzzi M."/>
            <person name="Ramos R."/>
            <person name="Goes-Neto A."/>
            <person name="Soares S."/>
            <person name="Iseppon A.M.B."/>
            <person name="Souza E."/>
            <person name="Gama M."/>
        </authorList>
    </citation>
    <scope>NUCLEOTIDE SEQUENCE</scope>
    <source>
        <strain evidence="6">CCRMRs91</strain>
    </source>
</reference>
<evidence type="ECO:0000256" key="2">
    <source>
        <dbReference type="ARBA" id="ARBA00010610"/>
    </source>
</evidence>
<evidence type="ECO:0000313" key="6">
    <source>
        <dbReference type="EMBL" id="MDB0573815.1"/>
    </source>
</evidence>
<organism evidence="6 7">
    <name type="scientific">Ralstonia solanacearum</name>
    <name type="common">Pseudomonas solanacearum</name>
    <dbReference type="NCBI Taxonomy" id="305"/>
    <lineage>
        <taxon>Bacteria</taxon>
        <taxon>Pseudomonadati</taxon>
        <taxon>Pseudomonadota</taxon>
        <taxon>Betaproteobacteria</taxon>
        <taxon>Burkholderiales</taxon>
        <taxon>Burkholderiaceae</taxon>
        <taxon>Ralstonia</taxon>
        <taxon>Ralstonia solanacearum species complex</taxon>
    </lineage>
</organism>
<evidence type="ECO:0000313" key="7">
    <source>
        <dbReference type="Proteomes" id="UP001144050"/>
    </source>
</evidence>
<dbReference type="Gene3D" id="4.10.430.30">
    <property type="match status" value="1"/>
</dbReference>
<dbReference type="InterPro" id="IPR027444">
    <property type="entry name" value="H-NS_C_dom"/>
</dbReference>
<evidence type="ECO:0000256" key="4">
    <source>
        <dbReference type="ARBA" id="ARBA00023125"/>
    </source>
</evidence>
<feature type="domain" description="DNA-binding protein H-NS-like C-terminal" evidence="5">
    <location>
        <begin position="57"/>
        <end position="95"/>
    </location>
</feature>
<proteinExistence type="inferred from homology"/>
<comment type="caution">
    <text evidence="6">The sequence shown here is derived from an EMBL/GenBank/DDBJ whole genome shotgun (WGS) entry which is preliminary data.</text>
</comment>